<dbReference type="Gene3D" id="3.40.50.620">
    <property type="entry name" value="HUPs"/>
    <property type="match status" value="2"/>
</dbReference>
<evidence type="ECO:0000256" key="1">
    <source>
        <dbReference type="ARBA" id="ARBA00008791"/>
    </source>
</evidence>
<dbReference type="PANTHER" id="PTHR46268:SF6">
    <property type="entry name" value="UNIVERSAL STRESS PROTEIN UP12"/>
    <property type="match status" value="1"/>
</dbReference>
<evidence type="ECO:0000313" key="4">
    <source>
        <dbReference type="EMBL" id="BBX71363.1"/>
    </source>
</evidence>
<name>A0A7I7MIJ8_9MYCO</name>
<dbReference type="InterPro" id="IPR014729">
    <property type="entry name" value="Rossmann-like_a/b/a_fold"/>
</dbReference>
<evidence type="ECO:0000259" key="3">
    <source>
        <dbReference type="Pfam" id="PF00582"/>
    </source>
</evidence>
<gene>
    <name evidence="4" type="ORF">MPSYJ_48240</name>
</gene>
<dbReference type="PANTHER" id="PTHR46268">
    <property type="entry name" value="STRESS RESPONSE PROTEIN NHAX"/>
    <property type="match status" value="1"/>
</dbReference>
<dbReference type="InterPro" id="IPR006016">
    <property type="entry name" value="UspA"/>
</dbReference>
<organism evidence="4 5">
    <name type="scientific">Mycolicibacterium psychrotolerans</name>
    <dbReference type="NCBI Taxonomy" id="216929"/>
    <lineage>
        <taxon>Bacteria</taxon>
        <taxon>Bacillati</taxon>
        <taxon>Actinomycetota</taxon>
        <taxon>Actinomycetes</taxon>
        <taxon>Mycobacteriales</taxon>
        <taxon>Mycobacteriaceae</taxon>
        <taxon>Mycolicibacterium</taxon>
    </lineage>
</organism>
<feature type="domain" description="UspA" evidence="3">
    <location>
        <begin position="41"/>
        <end position="170"/>
    </location>
</feature>
<dbReference type="KEGG" id="mpsc:MPSYJ_48240"/>
<dbReference type="Pfam" id="PF00582">
    <property type="entry name" value="Usp"/>
    <property type="match status" value="1"/>
</dbReference>
<dbReference type="SUPFAM" id="SSF52402">
    <property type="entry name" value="Adenine nucleotide alpha hydrolases-like"/>
    <property type="match status" value="2"/>
</dbReference>
<dbReference type="InterPro" id="IPR006015">
    <property type="entry name" value="Universal_stress_UspA"/>
</dbReference>
<reference evidence="4 5" key="1">
    <citation type="journal article" date="2019" name="Emerg. Microbes Infect.">
        <title>Comprehensive subspecies identification of 175 nontuberculous mycobacteria species based on 7547 genomic profiles.</title>
        <authorList>
            <person name="Matsumoto Y."/>
            <person name="Kinjo T."/>
            <person name="Motooka D."/>
            <person name="Nabeya D."/>
            <person name="Jung N."/>
            <person name="Uechi K."/>
            <person name="Horii T."/>
            <person name="Iida T."/>
            <person name="Fujita J."/>
            <person name="Nakamura S."/>
        </authorList>
    </citation>
    <scope>NUCLEOTIDE SEQUENCE [LARGE SCALE GENOMIC DNA]</scope>
    <source>
        <strain evidence="4 5">JCM 13323</strain>
    </source>
</reference>
<sequence>MTKDSFCVAVQGHSVGADETHGHPTESENAMSDTTPSGDRPVIAGIDGSAAALHAAEWAADEAVARGVPLRLVYVTKARHTSTDDYNDDVHHGRTALQEASVAIGSRCPRLPISTSIVGGPAGAALVALSTQAEMVCVGSVGIGRYARSILGSTASELAEKSSCPAAVIRPADDTAGHGVNWIVVAVNDDPDNTAVVDCAMHEAALRDAPVLALGDRATATAPHKLDNDVRELRHRYPGVHVYPIAERADVRHFLKKHRERVQLAVIGSTESGDLAEIIGHREHPMYRHANASALVVRH</sequence>
<feature type="region of interest" description="Disordered" evidence="2">
    <location>
        <begin position="13"/>
        <end position="37"/>
    </location>
</feature>
<protein>
    <submittedName>
        <fullName evidence="4">Universal stress protein</fullName>
    </submittedName>
</protein>
<proteinExistence type="inferred from homology"/>
<feature type="compositionally biased region" description="Polar residues" evidence="2">
    <location>
        <begin position="27"/>
        <end position="37"/>
    </location>
</feature>
<dbReference type="AlphaFoldDB" id="A0A7I7MIJ8"/>
<evidence type="ECO:0000256" key="2">
    <source>
        <dbReference type="SAM" id="MobiDB-lite"/>
    </source>
</evidence>
<accession>A0A7I7MIJ8</accession>
<dbReference type="Proteomes" id="UP000466514">
    <property type="component" value="Chromosome"/>
</dbReference>
<feature type="compositionally biased region" description="Basic and acidic residues" evidence="2">
    <location>
        <begin position="16"/>
        <end position="26"/>
    </location>
</feature>
<comment type="similarity">
    <text evidence="1">Belongs to the universal stress protein A family.</text>
</comment>
<dbReference type="EMBL" id="AP022574">
    <property type="protein sequence ID" value="BBX71363.1"/>
    <property type="molecule type" value="Genomic_DNA"/>
</dbReference>
<evidence type="ECO:0000313" key="5">
    <source>
        <dbReference type="Proteomes" id="UP000466514"/>
    </source>
</evidence>
<dbReference type="PRINTS" id="PR01438">
    <property type="entry name" value="UNVRSLSTRESS"/>
</dbReference>
<keyword evidence="5" id="KW-1185">Reference proteome</keyword>